<dbReference type="PANTHER" id="PTHR23077:SF12">
    <property type="entry name" value="PEROXISOMAL ATPASE PEX1"/>
    <property type="match status" value="1"/>
</dbReference>
<dbReference type="SMART" id="SM00382">
    <property type="entry name" value="AAA"/>
    <property type="match status" value="2"/>
</dbReference>
<keyword evidence="4" id="KW-0962">Peroxisome biogenesis</keyword>
<dbReference type="OrthoDB" id="2187at2759"/>
<dbReference type="GO" id="GO:0016887">
    <property type="term" value="F:ATP hydrolysis activity"/>
    <property type="evidence" value="ECO:0007669"/>
    <property type="project" value="InterPro"/>
</dbReference>
<dbReference type="InterPro" id="IPR041569">
    <property type="entry name" value="AAA_lid_3"/>
</dbReference>
<comment type="catalytic activity">
    <reaction evidence="12">
        <text>ATP + H2O = ADP + phosphate + H(+)</text>
        <dbReference type="Rhea" id="RHEA:13065"/>
        <dbReference type="ChEBI" id="CHEBI:15377"/>
        <dbReference type="ChEBI" id="CHEBI:15378"/>
        <dbReference type="ChEBI" id="CHEBI:30616"/>
        <dbReference type="ChEBI" id="CHEBI:43474"/>
        <dbReference type="ChEBI" id="CHEBI:456216"/>
    </reaction>
    <physiologicalReaction direction="left-to-right" evidence="12">
        <dbReference type="Rhea" id="RHEA:13066"/>
    </physiologicalReaction>
</comment>
<dbReference type="SUPFAM" id="SSF54585">
    <property type="entry name" value="Cdc48 domain 2-like"/>
    <property type="match status" value="1"/>
</dbReference>
<evidence type="ECO:0000256" key="6">
    <source>
        <dbReference type="ARBA" id="ARBA00022801"/>
    </source>
</evidence>
<dbReference type="InterPro" id="IPR003593">
    <property type="entry name" value="AAA+_ATPase"/>
</dbReference>
<dbReference type="SUPFAM" id="SSF50692">
    <property type="entry name" value="ADC-like"/>
    <property type="match status" value="1"/>
</dbReference>
<dbReference type="AlphaFoldDB" id="A0A427YDV5"/>
<keyword evidence="16" id="KW-1185">Reference proteome</keyword>
<evidence type="ECO:0000256" key="7">
    <source>
        <dbReference type="ARBA" id="ARBA00022840"/>
    </source>
</evidence>
<evidence type="ECO:0000256" key="4">
    <source>
        <dbReference type="ARBA" id="ARBA00022593"/>
    </source>
</evidence>
<keyword evidence="5" id="KW-0547">Nucleotide-binding</keyword>
<dbReference type="SUPFAM" id="SSF52540">
    <property type="entry name" value="P-loop containing nucleoside triphosphate hydrolases"/>
    <property type="match status" value="2"/>
</dbReference>
<comment type="caution">
    <text evidence="15">The sequence shown here is derived from an EMBL/GenBank/DDBJ whole genome shotgun (WGS) entry which is preliminary data.</text>
</comment>
<dbReference type="InterPro" id="IPR003960">
    <property type="entry name" value="ATPase_AAA_CS"/>
</dbReference>
<evidence type="ECO:0000256" key="9">
    <source>
        <dbReference type="ARBA" id="ARBA00023136"/>
    </source>
</evidence>
<evidence type="ECO:0000256" key="12">
    <source>
        <dbReference type="ARBA" id="ARBA00048778"/>
    </source>
</evidence>
<reference evidence="15 16" key="1">
    <citation type="submission" date="2018-11" db="EMBL/GenBank/DDBJ databases">
        <title>Genome sequence of Saitozyma podzolica DSM 27192.</title>
        <authorList>
            <person name="Aliyu H."/>
            <person name="Gorte O."/>
            <person name="Ochsenreither K."/>
        </authorList>
    </citation>
    <scope>NUCLEOTIDE SEQUENCE [LARGE SCALE GENOMIC DNA]</scope>
    <source>
        <strain evidence="15 16">DSM 27192</strain>
    </source>
</reference>
<evidence type="ECO:0000256" key="10">
    <source>
        <dbReference type="ARBA" id="ARBA00032509"/>
    </source>
</evidence>
<dbReference type="Gene3D" id="1.10.8.60">
    <property type="match status" value="2"/>
</dbReference>
<evidence type="ECO:0000256" key="1">
    <source>
        <dbReference type="ARBA" id="ARBA00004370"/>
    </source>
</evidence>
<keyword evidence="7" id="KW-0067">ATP-binding</keyword>
<dbReference type="InterPro" id="IPR050168">
    <property type="entry name" value="AAA_ATPase_domain"/>
</dbReference>
<dbReference type="Proteomes" id="UP000279259">
    <property type="component" value="Unassembled WGS sequence"/>
</dbReference>
<dbReference type="GO" id="GO:0005524">
    <property type="term" value="F:ATP binding"/>
    <property type="evidence" value="ECO:0007669"/>
    <property type="project" value="UniProtKB-KW"/>
</dbReference>
<dbReference type="InterPro" id="IPR029067">
    <property type="entry name" value="CDC48_domain_2-like_sf"/>
</dbReference>
<evidence type="ECO:0000256" key="11">
    <source>
        <dbReference type="ARBA" id="ARBA00034532"/>
    </source>
</evidence>
<dbReference type="Gene3D" id="3.10.330.10">
    <property type="match status" value="1"/>
</dbReference>
<feature type="region of interest" description="Disordered" evidence="13">
    <location>
        <begin position="190"/>
        <end position="215"/>
    </location>
</feature>
<dbReference type="Gene3D" id="3.40.50.300">
    <property type="entry name" value="P-loop containing nucleotide triphosphate hydrolases"/>
    <property type="match status" value="2"/>
</dbReference>
<feature type="compositionally biased region" description="Basic residues" evidence="13">
    <location>
        <begin position="856"/>
        <end position="866"/>
    </location>
</feature>
<name>A0A427YDV5_9TREE</name>
<comment type="similarity">
    <text evidence="2">Belongs to the AAA ATPase family.</text>
</comment>
<evidence type="ECO:0000256" key="13">
    <source>
        <dbReference type="SAM" id="MobiDB-lite"/>
    </source>
</evidence>
<keyword evidence="9" id="KW-0472">Membrane</keyword>
<dbReference type="PROSITE" id="PS00674">
    <property type="entry name" value="AAA"/>
    <property type="match status" value="1"/>
</dbReference>
<accession>A0A427YDV5</accession>
<gene>
    <name evidence="15" type="primary">PEX1</name>
    <name evidence="15" type="ORF">EHS25_002355</name>
</gene>
<dbReference type="Pfam" id="PF00004">
    <property type="entry name" value="AAA"/>
    <property type="match status" value="2"/>
</dbReference>
<dbReference type="GO" id="GO:0005829">
    <property type="term" value="C:cytosol"/>
    <property type="evidence" value="ECO:0007669"/>
    <property type="project" value="TreeGrafter"/>
</dbReference>
<feature type="region of interest" description="Disordered" evidence="13">
    <location>
        <begin position="854"/>
        <end position="880"/>
    </location>
</feature>
<dbReference type="InterPro" id="IPR003959">
    <property type="entry name" value="ATPase_AAA_core"/>
</dbReference>
<feature type="domain" description="AAA+ ATPase" evidence="14">
    <location>
        <begin position="393"/>
        <end position="535"/>
    </location>
</feature>
<keyword evidence="6" id="KW-0378">Hydrolase</keyword>
<dbReference type="STRING" id="1890683.A0A427YDV5"/>
<evidence type="ECO:0000256" key="3">
    <source>
        <dbReference type="ARBA" id="ARBA00022448"/>
    </source>
</evidence>
<dbReference type="GO" id="GO:0005778">
    <property type="term" value="C:peroxisomal membrane"/>
    <property type="evidence" value="ECO:0007669"/>
    <property type="project" value="TreeGrafter"/>
</dbReference>
<feature type="compositionally biased region" description="Low complexity" evidence="13">
    <location>
        <begin position="192"/>
        <end position="207"/>
    </location>
</feature>
<evidence type="ECO:0000256" key="5">
    <source>
        <dbReference type="ARBA" id="ARBA00022741"/>
    </source>
</evidence>
<keyword evidence="3" id="KW-0813">Transport</keyword>
<evidence type="ECO:0000313" key="16">
    <source>
        <dbReference type="Proteomes" id="UP000279259"/>
    </source>
</evidence>
<evidence type="ECO:0000256" key="8">
    <source>
        <dbReference type="ARBA" id="ARBA00022927"/>
    </source>
</evidence>
<protein>
    <recommendedName>
        <fullName evidence="11">Peroxisomal ATPase PEX1</fullName>
    </recommendedName>
    <alternativeName>
        <fullName evidence="10">Peroxin-1</fullName>
    </alternativeName>
</protein>
<dbReference type="Pfam" id="PF09262">
    <property type="entry name" value="PEX-1N"/>
    <property type="match status" value="1"/>
</dbReference>
<dbReference type="EMBL" id="RSCD01000014">
    <property type="protein sequence ID" value="RSH89243.1"/>
    <property type="molecule type" value="Genomic_DNA"/>
</dbReference>
<dbReference type="InterPro" id="IPR009010">
    <property type="entry name" value="Asp_de-COase-like_dom_sf"/>
</dbReference>
<proteinExistence type="inferred from homology"/>
<dbReference type="InterPro" id="IPR027417">
    <property type="entry name" value="P-loop_NTPase"/>
</dbReference>
<evidence type="ECO:0000259" key="14">
    <source>
        <dbReference type="SMART" id="SM00382"/>
    </source>
</evidence>
<dbReference type="InterPro" id="IPR015342">
    <property type="entry name" value="PEX1-N_C-lobe"/>
</dbReference>
<dbReference type="PANTHER" id="PTHR23077">
    <property type="entry name" value="AAA-FAMILY ATPASE"/>
    <property type="match status" value="1"/>
</dbReference>
<evidence type="ECO:0000256" key="2">
    <source>
        <dbReference type="ARBA" id="ARBA00006914"/>
    </source>
</evidence>
<dbReference type="Pfam" id="PF17862">
    <property type="entry name" value="AAA_lid_3"/>
    <property type="match status" value="1"/>
</dbReference>
<keyword evidence="8" id="KW-0653">Protein transport</keyword>
<comment type="subcellular location">
    <subcellularLocation>
        <location evidence="1">Membrane</location>
    </subcellularLocation>
</comment>
<sequence length="987" mass="105733">MPKKATVRYRSLRSNLVHLPLSLYASLAQQQARPQGLILHLSPLIASSSRVAPKAAYLGWSGLAAASSLAGIGAGAEGETVEVDPEVAMGLGWPEGTIVEISVVHNPTKARSVSVTPMSPDDWEILEQHASFLENNLLSQLRAAQKDQEINIWVLGRTKIRIHETDPPTSSSSAVVIGPDTEVFVAPRPRGAQPQTPTAIPIAPSAPHTSVKGKQKQVELRLVPARVAAVWGNPSISPEHAERVGTSEPALCSLSTLRRVRRNLGLPAGDSAVYVKVERVKDKESDTDRNGEDHGGADAVEHDEAIEVWLVSWSEMPDGCVVLSGRRDGWGEWGGVRLSSAKPKKAWTRGTKLGSSRALIELPGPPPSRPLAGSAGVIEAACAYLRQSFHSERARSLLLLGAKGSGKTSVVKAIGTILECDRDILAEVVYEDVARMDAEGKLGEIKEKMTGWFETASRRTPCVLVLDGLDVLLGPENELTPSQQPTILADHFARLVSSLPTSVIVVVTATASTSLHPMLSSKHLFGETLKITLPNKEIRGETLVEERDVSQESYNNARVMVNGQQDSSLDYVTIAGSTEGYSPADLQDLVAGAAQQAMIRSAKSGKVHAAQLARSLAAKVRGEMGGHRRTSPYPSSPARDFGVANQIRPDLCQLPVAPPLRTLLASAVARECGLNFISVKGPEILNKYIGASEAAVRDLFERASAAKPCVLFFDEFDSIAPKRGHDSTGVTDRVVNQMLTEMDGAQGLEGVYVLAATSRPDLIDPALLRPGRLDKSLLCDMPDMSERLEILQALSKKLILGHNVMLDQIAAETDGLSGADLQAILYNAHLEVVQSSIAAWDAEKGIDGDVVEKAKGKGKGKSKGKGKAVENGAPVSGQPTVSSMFRQLAPVEELSRQERAIIESRIGAIVGNADSRPNEALVARKEAPTPVIEHVHLLRSLASTRPSVSTSDRTRLHRIYKAFVSDRDGAMADGDLGHETGTRVSLM</sequence>
<evidence type="ECO:0000313" key="15">
    <source>
        <dbReference type="EMBL" id="RSH89243.1"/>
    </source>
</evidence>
<organism evidence="15 16">
    <name type="scientific">Saitozyma podzolica</name>
    <dbReference type="NCBI Taxonomy" id="1890683"/>
    <lineage>
        <taxon>Eukaryota</taxon>
        <taxon>Fungi</taxon>
        <taxon>Dikarya</taxon>
        <taxon>Basidiomycota</taxon>
        <taxon>Agaricomycotina</taxon>
        <taxon>Tremellomycetes</taxon>
        <taxon>Tremellales</taxon>
        <taxon>Trimorphomycetaceae</taxon>
        <taxon>Saitozyma</taxon>
    </lineage>
</organism>
<feature type="domain" description="AAA+ ATPase" evidence="14">
    <location>
        <begin position="658"/>
        <end position="783"/>
    </location>
</feature>
<dbReference type="GO" id="GO:0016558">
    <property type="term" value="P:protein import into peroxisome matrix"/>
    <property type="evidence" value="ECO:0007669"/>
    <property type="project" value="TreeGrafter"/>
</dbReference>